<dbReference type="AlphaFoldDB" id="A0A838ZNC1"/>
<name>A0A838ZNC1_9FLAO</name>
<evidence type="ECO:0000313" key="3">
    <source>
        <dbReference type="Proteomes" id="UP000552241"/>
    </source>
</evidence>
<sequence length="552" mass="64238">MTKNRTGLLNLAEMLHSLNHQNRLSEEIYQQNFQETEEFAEYCELSETQALIFASCLILGYSGSSIAAVFRHFGLEEHELLHYRKDIEVLFKRKLLEKVRNKDKRRFHFSIPDEVYSAVCIGSPLPDHQKIEQKNLVDLLQIFNELSDEFDNHLLSEFEFKNHLETFIDENAERPVFNEMKLKNLNLFEIFFFLDTIWDAIESGNNRFNTNVESTINDFFISKSKAFAALTNITDGFSILTKSDFIELSSSEFRNRCRAKISKRMIQFLKNEEKLEINDNSVRDSKLISHRSIAEKKLFYNERTAENLILLDSLLAEKSFSVIQKRLKNKSMPIGVAVLLYGEPGVGKTESVYQLAKSTQRNIFHVDISDTRSMWFGESQKLVKKIFSDYYEIRKKEKNCPILLFNEADAVIGKRKPSGNSGVSDTENAIQNILLEEMEKFNGILFATTNLQENIDNAFERRFLFKVKFEKPTTENAFKIWKEKLPYLNDNQAKILSQDFPFSGGEIENISRKCLMNEIIYGKPFSFEEIQIICSEEKWGKHSQVKIGFQKV</sequence>
<evidence type="ECO:0000313" key="2">
    <source>
        <dbReference type="EMBL" id="MBA5628707.1"/>
    </source>
</evidence>
<dbReference type="PANTHER" id="PTHR23074:SF83">
    <property type="entry name" value="VACUOLAR PROTEIN SORTING-ASSOCIATED PROTEIN 4A"/>
    <property type="match status" value="1"/>
</dbReference>
<dbReference type="InterPro" id="IPR003959">
    <property type="entry name" value="ATPase_AAA_core"/>
</dbReference>
<dbReference type="Gene3D" id="3.40.50.300">
    <property type="entry name" value="P-loop containing nucleotide triphosphate hydrolases"/>
    <property type="match status" value="1"/>
</dbReference>
<dbReference type="RefSeq" id="WP_182042295.1">
    <property type="nucleotide sequence ID" value="NZ_JACDZE010000001.1"/>
</dbReference>
<proteinExistence type="predicted"/>
<dbReference type="GO" id="GO:0016887">
    <property type="term" value="F:ATP hydrolysis activity"/>
    <property type="evidence" value="ECO:0007669"/>
    <property type="project" value="InterPro"/>
</dbReference>
<dbReference type="Proteomes" id="UP000552241">
    <property type="component" value="Unassembled WGS sequence"/>
</dbReference>
<gene>
    <name evidence="2" type="ORF">HU137_02855</name>
</gene>
<comment type="caution">
    <text evidence="2">The sequence shown here is derived from an EMBL/GenBank/DDBJ whole genome shotgun (WGS) entry which is preliminary data.</text>
</comment>
<dbReference type="PANTHER" id="PTHR23074">
    <property type="entry name" value="AAA DOMAIN-CONTAINING"/>
    <property type="match status" value="1"/>
</dbReference>
<keyword evidence="3" id="KW-1185">Reference proteome</keyword>
<feature type="domain" description="AAA+ ATPase" evidence="1">
    <location>
        <begin position="334"/>
        <end position="473"/>
    </location>
</feature>
<protein>
    <submittedName>
        <fullName evidence="2">AAA family ATPase</fullName>
    </submittedName>
</protein>
<dbReference type="CDD" id="cd19481">
    <property type="entry name" value="RecA-like_protease"/>
    <property type="match status" value="1"/>
</dbReference>
<dbReference type="InterPro" id="IPR050304">
    <property type="entry name" value="MT-severing_AAA_ATPase"/>
</dbReference>
<dbReference type="InterPro" id="IPR003593">
    <property type="entry name" value="AAA+_ATPase"/>
</dbReference>
<dbReference type="Pfam" id="PF00004">
    <property type="entry name" value="AAA"/>
    <property type="match status" value="1"/>
</dbReference>
<dbReference type="InterPro" id="IPR027417">
    <property type="entry name" value="P-loop_NTPase"/>
</dbReference>
<dbReference type="EMBL" id="JACDZE010000001">
    <property type="protein sequence ID" value="MBA5628707.1"/>
    <property type="molecule type" value="Genomic_DNA"/>
</dbReference>
<reference evidence="2 3" key="1">
    <citation type="submission" date="2020-07" db="EMBL/GenBank/DDBJ databases">
        <title>Moheibacter lacus sp. nov., a member of the family Flavobacteriaceae isolated from freshwater lake sediment.</title>
        <authorList>
            <person name="Liu Y."/>
        </authorList>
    </citation>
    <scope>NUCLEOTIDE SEQUENCE [LARGE SCALE GENOMIC DNA]</scope>
    <source>
        <strain evidence="2 3">BDHS18</strain>
    </source>
</reference>
<organism evidence="2 3">
    <name type="scientific">Moheibacter lacus</name>
    <dbReference type="NCBI Taxonomy" id="2745851"/>
    <lineage>
        <taxon>Bacteria</taxon>
        <taxon>Pseudomonadati</taxon>
        <taxon>Bacteroidota</taxon>
        <taxon>Flavobacteriia</taxon>
        <taxon>Flavobacteriales</taxon>
        <taxon>Weeksellaceae</taxon>
        <taxon>Moheibacter</taxon>
    </lineage>
</organism>
<dbReference type="GO" id="GO:0005524">
    <property type="term" value="F:ATP binding"/>
    <property type="evidence" value="ECO:0007669"/>
    <property type="project" value="InterPro"/>
</dbReference>
<dbReference type="SUPFAM" id="SSF52540">
    <property type="entry name" value="P-loop containing nucleoside triphosphate hydrolases"/>
    <property type="match status" value="1"/>
</dbReference>
<evidence type="ECO:0000259" key="1">
    <source>
        <dbReference type="SMART" id="SM00382"/>
    </source>
</evidence>
<dbReference type="SMART" id="SM00382">
    <property type="entry name" value="AAA"/>
    <property type="match status" value="1"/>
</dbReference>
<accession>A0A838ZNC1</accession>